<comment type="similarity">
    <text evidence="7">Belongs to the DNA polymerase HolA subunit family.</text>
</comment>
<evidence type="ECO:0000256" key="2">
    <source>
        <dbReference type="ARBA" id="ARBA00017703"/>
    </source>
</evidence>
<dbReference type="NCBIfam" id="TIGR01128">
    <property type="entry name" value="holA"/>
    <property type="match status" value="1"/>
</dbReference>
<dbReference type="RefSeq" id="WP_168877818.1">
    <property type="nucleotide sequence ID" value="NZ_JABAIM010000003.1"/>
</dbReference>
<dbReference type="InterPro" id="IPR008921">
    <property type="entry name" value="DNA_pol3_clamp-load_cplx_C"/>
</dbReference>
<dbReference type="InterPro" id="IPR005790">
    <property type="entry name" value="DNA_polIII_delta"/>
</dbReference>
<sequence>MELKLEQLSRHLQGPLAPLYVLHGDEALLQIEARDALREVAQRAGFLARESHVVESGFQWSTLLFANDAMSLFADRKFIELAIPSGKPGTQGSEALQQLSQSLNPDNLLLITLPRLDKATQSSKWFQALQQAGVTIATPPVERQALPAWLNGRLQKQKQQLDPAGLTFLAERVEGNLLAAHQEVQKLALLYPEGALSEAQVREAVLNVARFDVFQLSEAVLQGDTARFLRMLDGLKAEGEAPTLVLWSLNEDAHLLYRVAHGLAQGQALPALLRENRVWGDKQQWVGPAARRLDGPTLRRALSLCAEADRASKGVSPHDPWHVLSQLGLLLCGAPVLPSWTH</sequence>
<accession>A0A847SFE1</accession>
<comment type="catalytic activity">
    <reaction evidence="8">
        <text>DNA(n) + a 2'-deoxyribonucleoside 5'-triphosphate = DNA(n+1) + diphosphate</text>
        <dbReference type="Rhea" id="RHEA:22508"/>
        <dbReference type="Rhea" id="RHEA-COMP:17339"/>
        <dbReference type="Rhea" id="RHEA-COMP:17340"/>
        <dbReference type="ChEBI" id="CHEBI:33019"/>
        <dbReference type="ChEBI" id="CHEBI:61560"/>
        <dbReference type="ChEBI" id="CHEBI:173112"/>
        <dbReference type="EC" id="2.7.7.7"/>
    </reaction>
</comment>
<evidence type="ECO:0000313" key="11">
    <source>
        <dbReference type="EMBL" id="NLR76146.1"/>
    </source>
</evidence>
<keyword evidence="12" id="KW-1185">Reference proteome</keyword>
<dbReference type="Proteomes" id="UP000587991">
    <property type="component" value="Unassembled WGS sequence"/>
</dbReference>
<dbReference type="SUPFAM" id="SSF52540">
    <property type="entry name" value="P-loop containing nucleoside triphosphate hydrolases"/>
    <property type="match status" value="1"/>
</dbReference>
<evidence type="ECO:0000256" key="7">
    <source>
        <dbReference type="ARBA" id="ARBA00034754"/>
    </source>
</evidence>
<evidence type="ECO:0000313" key="12">
    <source>
        <dbReference type="Proteomes" id="UP000587991"/>
    </source>
</evidence>
<name>A0A847SFE1_9NEIS</name>
<evidence type="ECO:0000256" key="4">
    <source>
        <dbReference type="ARBA" id="ARBA00022695"/>
    </source>
</evidence>
<dbReference type="PANTHER" id="PTHR34388">
    <property type="entry name" value="DNA POLYMERASE III SUBUNIT DELTA"/>
    <property type="match status" value="1"/>
</dbReference>
<evidence type="ECO:0000256" key="6">
    <source>
        <dbReference type="ARBA" id="ARBA00022932"/>
    </source>
</evidence>
<dbReference type="Gene3D" id="1.20.272.10">
    <property type="match status" value="1"/>
</dbReference>
<dbReference type="GO" id="GO:0006261">
    <property type="term" value="P:DNA-templated DNA replication"/>
    <property type="evidence" value="ECO:0007669"/>
    <property type="project" value="TreeGrafter"/>
</dbReference>
<dbReference type="InterPro" id="IPR010372">
    <property type="entry name" value="DNA_pol3_delta_N"/>
</dbReference>
<protein>
    <recommendedName>
        <fullName evidence="2">DNA polymerase III subunit delta</fullName>
        <ecNumber evidence="1">2.7.7.7</ecNumber>
    </recommendedName>
</protein>
<gene>
    <name evidence="11" type="ORF">HF682_13355</name>
</gene>
<evidence type="ECO:0000259" key="9">
    <source>
        <dbReference type="Pfam" id="PF06144"/>
    </source>
</evidence>
<dbReference type="EMBL" id="JABAIM010000003">
    <property type="protein sequence ID" value="NLR76146.1"/>
    <property type="molecule type" value="Genomic_DNA"/>
</dbReference>
<dbReference type="InterPro" id="IPR027417">
    <property type="entry name" value="P-loop_NTPase"/>
</dbReference>
<feature type="domain" description="DNA polymerase III delta N-terminal" evidence="9">
    <location>
        <begin position="20"/>
        <end position="133"/>
    </location>
</feature>
<reference evidence="11 12" key="1">
    <citation type="submission" date="2020-04" db="EMBL/GenBank/DDBJ databases">
        <title>Draft genome of Leeia sp. IMCC25680.</title>
        <authorList>
            <person name="Song J."/>
            <person name="Cho J.-C."/>
        </authorList>
    </citation>
    <scope>NUCLEOTIDE SEQUENCE [LARGE SCALE GENOMIC DNA]</scope>
    <source>
        <strain evidence="11 12">IMCC25680</strain>
    </source>
</reference>
<dbReference type="Gene3D" id="3.40.50.300">
    <property type="entry name" value="P-loop containing nucleotide triphosphate hydrolases"/>
    <property type="match status" value="1"/>
</dbReference>
<evidence type="ECO:0000256" key="3">
    <source>
        <dbReference type="ARBA" id="ARBA00022679"/>
    </source>
</evidence>
<keyword evidence="6" id="KW-0239">DNA-directed DNA polymerase</keyword>
<evidence type="ECO:0000259" key="10">
    <source>
        <dbReference type="Pfam" id="PF14840"/>
    </source>
</evidence>
<dbReference type="InterPro" id="IPR032780">
    <property type="entry name" value="DNA_pol3_delt_C"/>
</dbReference>
<evidence type="ECO:0000256" key="8">
    <source>
        <dbReference type="ARBA" id="ARBA00049244"/>
    </source>
</evidence>
<dbReference type="EC" id="2.7.7.7" evidence="1"/>
<dbReference type="Gene3D" id="1.10.8.60">
    <property type="match status" value="1"/>
</dbReference>
<dbReference type="GO" id="GO:0003887">
    <property type="term" value="F:DNA-directed DNA polymerase activity"/>
    <property type="evidence" value="ECO:0007669"/>
    <property type="project" value="UniProtKB-KW"/>
</dbReference>
<dbReference type="Pfam" id="PF06144">
    <property type="entry name" value="DNA_pol3_delta"/>
    <property type="match status" value="1"/>
</dbReference>
<keyword evidence="5" id="KW-0235">DNA replication</keyword>
<dbReference type="GO" id="GO:0003677">
    <property type="term" value="F:DNA binding"/>
    <property type="evidence" value="ECO:0007669"/>
    <property type="project" value="InterPro"/>
</dbReference>
<organism evidence="11 12">
    <name type="scientific">Leeia aquatica</name>
    <dbReference type="NCBI Taxonomy" id="2725557"/>
    <lineage>
        <taxon>Bacteria</taxon>
        <taxon>Pseudomonadati</taxon>
        <taxon>Pseudomonadota</taxon>
        <taxon>Betaproteobacteria</taxon>
        <taxon>Neisseriales</taxon>
        <taxon>Leeiaceae</taxon>
        <taxon>Leeia</taxon>
    </lineage>
</organism>
<dbReference type="AlphaFoldDB" id="A0A847SFE1"/>
<dbReference type="PANTHER" id="PTHR34388:SF1">
    <property type="entry name" value="DNA POLYMERASE III SUBUNIT DELTA"/>
    <property type="match status" value="1"/>
</dbReference>
<dbReference type="SUPFAM" id="SSF48019">
    <property type="entry name" value="post-AAA+ oligomerization domain-like"/>
    <property type="match status" value="1"/>
</dbReference>
<comment type="caution">
    <text evidence="11">The sequence shown here is derived from an EMBL/GenBank/DDBJ whole genome shotgun (WGS) entry which is preliminary data.</text>
</comment>
<keyword evidence="4" id="KW-0548">Nucleotidyltransferase</keyword>
<feature type="domain" description="DNA polymerase III subunit delta C-terminal" evidence="10">
    <location>
        <begin position="214"/>
        <end position="335"/>
    </location>
</feature>
<dbReference type="GO" id="GO:0009360">
    <property type="term" value="C:DNA polymerase III complex"/>
    <property type="evidence" value="ECO:0007669"/>
    <property type="project" value="InterPro"/>
</dbReference>
<evidence type="ECO:0000256" key="1">
    <source>
        <dbReference type="ARBA" id="ARBA00012417"/>
    </source>
</evidence>
<dbReference type="Pfam" id="PF14840">
    <property type="entry name" value="DNA_pol3_delt_C"/>
    <property type="match status" value="1"/>
</dbReference>
<dbReference type="CDD" id="cd18138">
    <property type="entry name" value="HLD_clamp_pol_III_delta"/>
    <property type="match status" value="1"/>
</dbReference>
<evidence type="ECO:0000256" key="5">
    <source>
        <dbReference type="ARBA" id="ARBA00022705"/>
    </source>
</evidence>
<keyword evidence="3" id="KW-0808">Transferase</keyword>
<proteinExistence type="inferred from homology"/>